<evidence type="ECO:0000259" key="21">
    <source>
        <dbReference type="PROSITE" id="PS51195"/>
    </source>
</evidence>
<dbReference type="Pfam" id="PF00271">
    <property type="entry name" value="Helicase_C"/>
    <property type="match status" value="1"/>
</dbReference>
<dbReference type="Pfam" id="PF13959">
    <property type="entry name" value="CTE_SPB4"/>
    <property type="match status" value="1"/>
</dbReference>
<dbReference type="EMBL" id="JAKWBI020000197">
    <property type="protein sequence ID" value="KAJ2899437.1"/>
    <property type="molecule type" value="Genomic_DNA"/>
</dbReference>
<evidence type="ECO:0000256" key="5">
    <source>
        <dbReference type="ARBA" id="ARBA00022741"/>
    </source>
</evidence>
<comment type="subcellular location">
    <subcellularLocation>
        <location evidence="1">Nucleus</location>
        <location evidence="1">Nucleolus</location>
    </subcellularLocation>
</comment>
<keyword evidence="8 17" id="KW-0067">ATP-binding</keyword>
<dbReference type="PROSITE" id="PS00039">
    <property type="entry name" value="DEAD_ATP_HELICASE"/>
    <property type="match status" value="1"/>
</dbReference>
<feature type="short sequence motif" description="Q motif" evidence="16">
    <location>
        <begin position="16"/>
        <end position="44"/>
    </location>
</feature>
<comment type="similarity">
    <text evidence="13">Belongs to the DEAD box helicase family. DDX55/SPB4 subfamily.</text>
</comment>
<evidence type="ECO:0000313" key="23">
    <source>
        <dbReference type="Proteomes" id="UP001201980"/>
    </source>
</evidence>
<keyword evidence="11" id="KW-0539">Nucleus</keyword>
<evidence type="ECO:0000256" key="14">
    <source>
        <dbReference type="ARBA" id="ARBA00038757"/>
    </source>
</evidence>
<evidence type="ECO:0000256" key="6">
    <source>
        <dbReference type="ARBA" id="ARBA00022801"/>
    </source>
</evidence>
<feature type="compositionally biased region" description="Acidic residues" evidence="18">
    <location>
        <begin position="639"/>
        <end position="649"/>
    </location>
</feature>
<dbReference type="InterPro" id="IPR014014">
    <property type="entry name" value="RNA_helicase_DEAD_Q_motif"/>
</dbReference>
<dbReference type="GO" id="GO:0005730">
    <property type="term" value="C:nucleolus"/>
    <property type="evidence" value="ECO:0007669"/>
    <property type="project" value="UniProtKB-SubCell"/>
</dbReference>
<dbReference type="GO" id="GO:0005524">
    <property type="term" value="F:ATP binding"/>
    <property type="evidence" value="ECO:0007669"/>
    <property type="project" value="UniProtKB-KW"/>
</dbReference>
<feature type="domain" description="Helicase C-terminal" evidence="20">
    <location>
        <begin position="285"/>
        <end position="436"/>
    </location>
</feature>
<evidence type="ECO:0000256" key="12">
    <source>
        <dbReference type="ARBA" id="ARBA00037566"/>
    </source>
</evidence>
<evidence type="ECO:0000256" key="3">
    <source>
        <dbReference type="ARBA" id="ARBA00022517"/>
    </source>
</evidence>
<evidence type="ECO:0000256" key="15">
    <source>
        <dbReference type="ARBA" id="ARBA00047984"/>
    </source>
</evidence>
<dbReference type="SUPFAM" id="SSF52540">
    <property type="entry name" value="P-loop containing nucleoside triphosphate hydrolases"/>
    <property type="match status" value="1"/>
</dbReference>
<dbReference type="InterPro" id="IPR056330">
    <property type="entry name" value="CTT_SPB4"/>
</dbReference>
<evidence type="ECO:0000256" key="7">
    <source>
        <dbReference type="ARBA" id="ARBA00022806"/>
    </source>
</evidence>
<evidence type="ECO:0000259" key="20">
    <source>
        <dbReference type="PROSITE" id="PS51194"/>
    </source>
</evidence>
<gene>
    <name evidence="22" type="ORF">MKZ38_003052</name>
</gene>
<keyword evidence="3" id="KW-0690">Ribosome biogenesis</keyword>
<feature type="domain" description="DEAD-box RNA helicase Q" evidence="21">
    <location>
        <begin position="16"/>
        <end position="44"/>
    </location>
</feature>
<dbReference type="GO" id="GO:0006364">
    <property type="term" value="P:rRNA processing"/>
    <property type="evidence" value="ECO:0007669"/>
    <property type="project" value="UniProtKB-KW"/>
</dbReference>
<dbReference type="InterPro" id="IPR027417">
    <property type="entry name" value="P-loop_NTPase"/>
</dbReference>
<dbReference type="SMART" id="SM00490">
    <property type="entry name" value="HELICc"/>
    <property type="match status" value="1"/>
</dbReference>
<dbReference type="Proteomes" id="UP001201980">
    <property type="component" value="Unassembled WGS sequence"/>
</dbReference>
<evidence type="ECO:0000256" key="4">
    <source>
        <dbReference type="ARBA" id="ARBA00022552"/>
    </source>
</evidence>
<evidence type="ECO:0000256" key="9">
    <source>
        <dbReference type="ARBA" id="ARBA00022884"/>
    </source>
</evidence>
<dbReference type="GO" id="GO:0016787">
    <property type="term" value="F:hydrolase activity"/>
    <property type="evidence" value="ECO:0007669"/>
    <property type="project" value="UniProtKB-KW"/>
</dbReference>
<evidence type="ECO:0000256" key="17">
    <source>
        <dbReference type="RuleBase" id="RU000492"/>
    </source>
</evidence>
<dbReference type="PROSITE" id="PS51194">
    <property type="entry name" value="HELICASE_CTER"/>
    <property type="match status" value="1"/>
</dbReference>
<dbReference type="Pfam" id="PF00270">
    <property type="entry name" value="DEAD"/>
    <property type="match status" value="1"/>
</dbReference>
<reference evidence="22" key="1">
    <citation type="submission" date="2022-07" db="EMBL/GenBank/DDBJ databases">
        <title>Draft genome sequence of Zalerion maritima ATCC 34329, a (micro)plastics degrading marine fungus.</title>
        <authorList>
            <person name="Paco A."/>
            <person name="Goncalves M.F.M."/>
            <person name="Rocha-Santos T.A.P."/>
            <person name="Alves A."/>
        </authorList>
    </citation>
    <scope>NUCLEOTIDE SEQUENCE</scope>
    <source>
        <strain evidence="22">ATCC 34329</strain>
    </source>
</reference>
<feature type="compositionally biased region" description="Basic and acidic residues" evidence="18">
    <location>
        <begin position="554"/>
        <end position="586"/>
    </location>
</feature>
<evidence type="ECO:0000313" key="22">
    <source>
        <dbReference type="EMBL" id="KAJ2899437.1"/>
    </source>
</evidence>
<keyword evidence="6 17" id="KW-0378">Hydrolase</keyword>
<dbReference type="GO" id="GO:0003724">
    <property type="term" value="F:RNA helicase activity"/>
    <property type="evidence" value="ECO:0007669"/>
    <property type="project" value="UniProtKB-EC"/>
</dbReference>
<evidence type="ECO:0000256" key="2">
    <source>
        <dbReference type="ARBA" id="ARBA00012552"/>
    </source>
</evidence>
<dbReference type="InterPro" id="IPR014001">
    <property type="entry name" value="Helicase_ATP-bd"/>
</dbReference>
<dbReference type="InterPro" id="IPR025313">
    <property type="entry name" value="SPB4-like_CTE"/>
</dbReference>
<accession>A0AAD5WRY6</accession>
<sequence>MAPSGKVAPQKDRRAWDALSLSLAEWIIEAVTSLGFSRMTPVQADTIPLFLKNRDVVVEAVTGSGKTLAFLLPVIQKLLSQDEPQKRHHVSAIIVSPTRELAAQIHKVLLSLLPFHPPSAEILPLLKEDEKRPMTSGPAVVPQLIVGGSTTPSQDLSTFLRHSPNLLVATPGRLVELLASPHVHCPTSTFEVLVLDEADRLLDLGFKQDLQRILSFVPKQRRTGLFSASVSEAVGEIIRVGLRYPVKVTVKVKSLAAGGVIEEKKTPASLQLRYMVCPASHKLPAVAQLLQNLDLKPQKTIIFFSTCAAVDYYQHLLPSILPEGLNLVPLHGKQPSNTREKNFAKFSNSVLPTVLLTTDVAARGLDIPQVDLVVQLDPPTDPKAFIHRSGRAGRAGRRGLSVLFLRPGREVDEYVPYLAVRKTPIELLSYPAIEVSDVEAAKATEAMREVARKDRALHDKAQKGFVSWVRSFTAHTASAIFKVTELDWTDMANSWALLKMPKMPELKSWKGDKTLGGVSIAIDWDEYRYKDKTREKNRKEQLREYLEKKERGDFDKEKETKDMKRKRNDAWSGKHEKEDVRVERREKRQKKKEKKRLEGLDEEEKVKEQELQKLIQEVRRRNAEKERADNEGQGGGGGGDDDEFEGFGD</sequence>
<dbReference type="InterPro" id="IPR011545">
    <property type="entry name" value="DEAD/DEAH_box_helicase_dom"/>
</dbReference>
<dbReference type="SMART" id="SM00487">
    <property type="entry name" value="DEXDc"/>
    <property type="match status" value="1"/>
</dbReference>
<protein>
    <recommendedName>
        <fullName evidence="2">RNA helicase</fullName>
        <ecNumber evidence="2">3.6.4.13</ecNumber>
    </recommendedName>
</protein>
<name>A0AAD5WRY6_9PEZI</name>
<comment type="function">
    <text evidence="12">ATP-binding RNA helicase involved in the biogenesis of 60S ribosomal subunits. Binds 90S pre-ribosomal particles and dissociates from pre-60S ribosomal particles after processing of 27SB pre-rRNA. Required for the normal formation of 18S rRNA through the processing of pre-rRNAs at sites A0, A1 and A2, and the normal formation of 25S and 5.8S rRNAs through the processing of pre-rRNAs at sites C1 and C2.</text>
</comment>
<dbReference type="AlphaFoldDB" id="A0AAD5WRY6"/>
<dbReference type="Pfam" id="PF23681">
    <property type="entry name" value="CTT_SPB4"/>
    <property type="match status" value="1"/>
</dbReference>
<dbReference type="PANTHER" id="PTHR47959:SF1">
    <property type="entry name" value="ATP-DEPENDENT RNA HELICASE DBPA"/>
    <property type="match status" value="1"/>
</dbReference>
<keyword evidence="4" id="KW-0698">rRNA processing</keyword>
<keyword evidence="23" id="KW-1185">Reference proteome</keyword>
<evidence type="ECO:0000256" key="11">
    <source>
        <dbReference type="ARBA" id="ARBA00023242"/>
    </source>
</evidence>
<comment type="catalytic activity">
    <reaction evidence="15">
        <text>ATP + H2O = ADP + phosphate + H(+)</text>
        <dbReference type="Rhea" id="RHEA:13065"/>
        <dbReference type="ChEBI" id="CHEBI:15377"/>
        <dbReference type="ChEBI" id="CHEBI:15378"/>
        <dbReference type="ChEBI" id="CHEBI:30616"/>
        <dbReference type="ChEBI" id="CHEBI:43474"/>
        <dbReference type="ChEBI" id="CHEBI:456216"/>
        <dbReference type="EC" id="3.6.4.13"/>
    </reaction>
</comment>
<keyword evidence="7 17" id="KW-0347">Helicase</keyword>
<feature type="region of interest" description="Disordered" evidence="18">
    <location>
        <begin position="554"/>
        <end position="649"/>
    </location>
</feature>
<feature type="domain" description="Helicase ATP-binding" evidence="19">
    <location>
        <begin position="47"/>
        <end position="248"/>
    </location>
</feature>
<keyword evidence="9" id="KW-0694">RNA-binding</keyword>
<organism evidence="22 23">
    <name type="scientific">Zalerion maritima</name>
    <dbReference type="NCBI Taxonomy" id="339359"/>
    <lineage>
        <taxon>Eukaryota</taxon>
        <taxon>Fungi</taxon>
        <taxon>Dikarya</taxon>
        <taxon>Ascomycota</taxon>
        <taxon>Pezizomycotina</taxon>
        <taxon>Sordariomycetes</taxon>
        <taxon>Lulworthiomycetidae</taxon>
        <taxon>Lulworthiales</taxon>
        <taxon>Lulworthiaceae</taxon>
        <taxon>Zalerion</taxon>
    </lineage>
</organism>
<dbReference type="GO" id="GO:0003723">
    <property type="term" value="F:RNA binding"/>
    <property type="evidence" value="ECO:0007669"/>
    <property type="project" value="UniProtKB-KW"/>
</dbReference>
<evidence type="ECO:0000256" key="18">
    <source>
        <dbReference type="SAM" id="MobiDB-lite"/>
    </source>
</evidence>
<dbReference type="InterPro" id="IPR000629">
    <property type="entry name" value="RNA-helicase_DEAD-box_CS"/>
</dbReference>
<dbReference type="CDD" id="cd17960">
    <property type="entry name" value="DEADc_DDX55"/>
    <property type="match status" value="1"/>
</dbReference>
<proteinExistence type="inferred from homology"/>
<evidence type="ECO:0000259" key="19">
    <source>
        <dbReference type="PROSITE" id="PS51192"/>
    </source>
</evidence>
<evidence type="ECO:0000256" key="10">
    <source>
        <dbReference type="ARBA" id="ARBA00023054"/>
    </source>
</evidence>
<evidence type="ECO:0000256" key="16">
    <source>
        <dbReference type="PROSITE-ProRule" id="PRU00552"/>
    </source>
</evidence>
<keyword evidence="5 17" id="KW-0547">Nucleotide-binding</keyword>
<dbReference type="PROSITE" id="PS51192">
    <property type="entry name" value="HELICASE_ATP_BIND_1"/>
    <property type="match status" value="1"/>
</dbReference>
<dbReference type="PROSITE" id="PS51195">
    <property type="entry name" value="Q_MOTIF"/>
    <property type="match status" value="1"/>
</dbReference>
<dbReference type="CDD" id="cd18787">
    <property type="entry name" value="SF2_C_DEAD"/>
    <property type="match status" value="1"/>
</dbReference>
<dbReference type="PANTHER" id="PTHR47959">
    <property type="entry name" value="ATP-DEPENDENT RNA HELICASE RHLE-RELATED"/>
    <property type="match status" value="1"/>
</dbReference>
<comment type="subunit">
    <text evidence="14">Component of pre-60S ribosomal complexes.</text>
</comment>
<dbReference type="InterPro" id="IPR050079">
    <property type="entry name" value="DEAD_box_RNA_helicase"/>
</dbReference>
<keyword evidence="10" id="KW-0175">Coiled coil</keyword>
<dbReference type="EC" id="3.6.4.13" evidence="2"/>
<feature type="compositionally biased region" description="Basic and acidic residues" evidence="18">
    <location>
        <begin position="595"/>
        <end position="630"/>
    </location>
</feature>
<dbReference type="SMART" id="SM01178">
    <property type="entry name" value="DUF4217"/>
    <property type="match status" value="1"/>
</dbReference>
<evidence type="ECO:0000256" key="13">
    <source>
        <dbReference type="ARBA" id="ARBA00038002"/>
    </source>
</evidence>
<dbReference type="InterPro" id="IPR001650">
    <property type="entry name" value="Helicase_C-like"/>
</dbReference>
<evidence type="ECO:0000256" key="1">
    <source>
        <dbReference type="ARBA" id="ARBA00004604"/>
    </source>
</evidence>
<dbReference type="Gene3D" id="3.40.50.300">
    <property type="entry name" value="P-loop containing nucleotide triphosphate hydrolases"/>
    <property type="match status" value="2"/>
</dbReference>
<dbReference type="GO" id="GO:0005829">
    <property type="term" value="C:cytosol"/>
    <property type="evidence" value="ECO:0007669"/>
    <property type="project" value="TreeGrafter"/>
</dbReference>
<evidence type="ECO:0000256" key="8">
    <source>
        <dbReference type="ARBA" id="ARBA00022840"/>
    </source>
</evidence>
<comment type="caution">
    <text evidence="22">The sequence shown here is derived from an EMBL/GenBank/DDBJ whole genome shotgun (WGS) entry which is preliminary data.</text>
</comment>